<sequence>MPTTGMVRDDSLLTITMSTSSPNVLQSLLPTIPLTTSPHKRLPRRVFGSIGTDLEKMSEIGAAVYDPRVSPSSSKTTTNTCTSTSNTTLEDLAKSTTASHFLVEEWKHETETTCKAFWHRDRKKKTGTLTRRDHITASLPGRRSSAVPISRSKK</sequence>
<name>Q7S1E3_NEUCR</name>
<reference evidence="1 2" key="1">
    <citation type="journal article" date="2003" name="Nature">
        <title>The genome sequence of the filamentous fungus Neurospora crassa.</title>
        <authorList>
            <person name="Galagan J.E."/>
            <person name="Calvo S.E."/>
            <person name="Borkovich K.A."/>
            <person name="Selker E.U."/>
            <person name="Read N.D."/>
            <person name="Jaffe D."/>
            <person name="FitzHugh W."/>
            <person name="Ma L.J."/>
            <person name="Smirnov S."/>
            <person name="Purcell S."/>
            <person name="Rehman B."/>
            <person name="Elkins T."/>
            <person name="Engels R."/>
            <person name="Wang S."/>
            <person name="Nielsen C.B."/>
            <person name="Butler J."/>
            <person name="Endrizzi M."/>
            <person name="Qui D."/>
            <person name="Ianakiev P."/>
            <person name="Bell-Pedersen D."/>
            <person name="Nelson M.A."/>
            <person name="Werner-Washburne M."/>
            <person name="Selitrennikoff C.P."/>
            <person name="Kinsey J.A."/>
            <person name="Braun E.L."/>
            <person name="Zelter A."/>
            <person name="Schulte U."/>
            <person name="Kothe G.O."/>
            <person name="Jedd G."/>
            <person name="Mewes W."/>
            <person name="Staben C."/>
            <person name="Marcotte E."/>
            <person name="Greenberg D."/>
            <person name="Roy A."/>
            <person name="Foley K."/>
            <person name="Naylor J."/>
            <person name="Stange-Thomann N."/>
            <person name="Barrett R."/>
            <person name="Gnerre S."/>
            <person name="Kamal M."/>
            <person name="Kamvysselis M."/>
            <person name="Mauceli E."/>
            <person name="Bielke C."/>
            <person name="Rudd S."/>
            <person name="Frishman D."/>
            <person name="Krystofova S."/>
            <person name="Rasmussen C."/>
            <person name="Metzenberg R.L."/>
            <person name="Perkins D.D."/>
            <person name="Kroken S."/>
            <person name="Cogoni C."/>
            <person name="Macino G."/>
            <person name="Catcheside D."/>
            <person name="Li W."/>
            <person name="Pratt R.J."/>
            <person name="Osmani S.A."/>
            <person name="DeSouza C.P."/>
            <person name="Glass L."/>
            <person name="Orbach M.J."/>
            <person name="Berglund J.A."/>
            <person name="Voelker R."/>
            <person name="Yarden O."/>
            <person name="Plamann M."/>
            <person name="Seiler S."/>
            <person name="Dunlap J."/>
            <person name="Radford A."/>
            <person name="Aramayo R."/>
            <person name="Natvig D.O."/>
            <person name="Alex L.A."/>
            <person name="Mannhaupt G."/>
            <person name="Ebbole D.J."/>
            <person name="Freitag M."/>
            <person name="Paulsen I."/>
            <person name="Sachs M.S."/>
            <person name="Lander E.S."/>
            <person name="Nusbaum C."/>
            <person name="Birren B."/>
        </authorList>
    </citation>
    <scope>NUCLEOTIDE SEQUENCE [LARGE SCALE GENOMIC DNA]</scope>
    <source>
        <strain evidence="2">ATCC 24698 / 74-OR23-1A / CBS 708.71 / DSM 1257 / FGSC 987</strain>
    </source>
</reference>
<dbReference type="RefSeq" id="XP_958401.1">
    <property type="nucleotide sequence ID" value="XM_953308.1"/>
</dbReference>
<dbReference type="EMBL" id="CM002239">
    <property type="protein sequence ID" value="EAA29165.1"/>
    <property type="molecule type" value="Genomic_DNA"/>
</dbReference>
<dbReference type="PaxDb" id="5141-EFNCRP00000004926"/>
<dbReference type="AlphaFoldDB" id="Q7S1E3"/>
<protein>
    <submittedName>
        <fullName evidence="1">Uncharacterized protein</fullName>
    </submittedName>
</protein>
<evidence type="ECO:0000313" key="2">
    <source>
        <dbReference type="Proteomes" id="UP000001805"/>
    </source>
</evidence>
<keyword evidence="2" id="KW-1185">Reference proteome</keyword>
<dbReference type="InParanoid" id="Q7S1E3"/>
<dbReference type="VEuPathDB" id="FungiDB:NCU04892"/>
<proteinExistence type="predicted"/>
<dbReference type="Proteomes" id="UP000001805">
    <property type="component" value="Chromosome 4, Linkage Group IV"/>
</dbReference>
<dbReference type="GeneID" id="3874548"/>
<accession>Q7S1E3</accession>
<organism evidence="1 2">
    <name type="scientific">Neurospora crassa (strain ATCC 24698 / 74-OR23-1A / CBS 708.71 / DSM 1257 / FGSC 987)</name>
    <dbReference type="NCBI Taxonomy" id="367110"/>
    <lineage>
        <taxon>Eukaryota</taxon>
        <taxon>Fungi</taxon>
        <taxon>Dikarya</taxon>
        <taxon>Ascomycota</taxon>
        <taxon>Pezizomycotina</taxon>
        <taxon>Sordariomycetes</taxon>
        <taxon>Sordariomycetidae</taxon>
        <taxon>Sordariales</taxon>
        <taxon>Sordariaceae</taxon>
        <taxon>Neurospora</taxon>
    </lineage>
</organism>
<gene>
    <name evidence="1" type="ORF">NCU04892</name>
</gene>
<evidence type="ECO:0000313" key="1">
    <source>
        <dbReference type="EMBL" id="EAA29165.1"/>
    </source>
</evidence>
<dbReference type="KEGG" id="ncr:NCU04892"/>
<dbReference type="HOGENOM" id="CLU_1704720_0_0_1"/>